<dbReference type="EMBL" id="MN642089">
    <property type="protein sequence ID" value="QGH71879.1"/>
    <property type="molecule type" value="Genomic_DNA"/>
</dbReference>
<protein>
    <submittedName>
        <fullName evidence="1">Uncharacterized protein</fullName>
    </submittedName>
</protein>
<dbReference type="Proteomes" id="UP000464669">
    <property type="component" value="Segment"/>
</dbReference>
<name>A0A6B7ZEZ2_9CAUD</name>
<accession>A0A6B7ZEZ2</accession>
<sequence length="106" mass="12239">MALPKKHLPRVTKFVEIVLGMVVREELSRNFYKRGVLDSNYVLTLENNILLPPYNDDRIEFIAEVNDKKAGPFTITGKDLAEHHLDPKLVKEVVQGIMKIRIKEIK</sequence>
<keyword evidence="2" id="KW-1185">Reference proteome</keyword>
<reference evidence="1 2" key="1">
    <citation type="submission" date="2019-11" db="EMBL/GenBank/DDBJ databases">
        <authorList>
            <person name="Lewis R."/>
            <person name="Clooney A.G."/>
            <person name="Stockdale S.R."/>
            <person name="Buttimer C."/>
            <person name="Draper L.A."/>
            <person name="Ross R.P."/>
            <person name="Hill C."/>
        </authorList>
    </citation>
    <scope>NUCLEOTIDE SEQUENCE [LARGE SCALE GENOMIC DNA]</scope>
</reference>
<proteinExistence type="predicted"/>
<gene>
    <name evidence="1" type="ORF">N1M2_16</name>
</gene>
<organism evidence="1 2">
    <name type="scientific">Klebsiella phage N1M2</name>
    <dbReference type="NCBI Taxonomy" id="2664939"/>
    <lineage>
        <taxon>Viruses</taxon>
        <taxon>Duplodnaviria</taxon>
        <taxon>Heunggongvirae</taxon>
        <taxon>Uroviricota</taxon>
        <taxon>Caudoviricetes</taxon>
        <taxon>Chimalliviridae</taxon>
        <taxon>Nimduovirus</taxon>
        <taxon>Nimduovirus N1M2</taxon>
    </lineage>
</organism>
<evidence type="ECO:0000313" key="2">
    <source>
        <dbReference type="Proteomes" id="UP000464669"/>
    </source>
</evidence>
<evidence type="ECO:0000313" key="1">
    <source>
        <dbReference type="EMBL" id="QGH71879.1"/>
    </source>
</evidence>